<evidence type="ECO:0000256" key="1">
    <source>
        <dbReference type="SAM" id="MobiDB-lite"/>
    </source>
</evidence>
<gene>
    <name evidence="4" type="ORF">KDL28_31010</name>
</gene>
<feature type="chain" id="PRO_5046152906" evidence="3">
    <location>
        <begin position="20"/>
        <end position="350"/>
    </location>
</feature>
<keyword evidence="2" id="KW-1133">Transmembrane helix</keyword>
<dbReference type="EMBL" id="JAGSOV010000067">
    <property type="protein sequence ID" value="MCO1659510.1"/>
    <property type="molecule type" value="Genomic_DNA"/>
</dbReference>
<dbReference type="SUPFAM" id="SSF50952">
    <property type="entry name" value="Soluble quinoprotein glucose dehydrogenase"/>
    <property type="match status" value="1"/>
</dbReference>
<evidence type="ECO:0000256" key="3">
    <source>
        <dbReference type="SAM" id="SignalP"/>
    </source>
</evidence>
<name>A0ABT1A990_9PSEU</name>
<feature type="transmembrane region" description="Helical" evidence="2">
    <location>
        <begin position="325"/>
        <end position="345"/>
    </location>
</feature>
<dbReference type="Proteomes" id="UP001165283">
    <property type="component" value="Unassembled WGS sequence"/>
</dbReference>
<sequence length="350" mass="34744">MELLLAGAVALATPPVAVAAPAPRAHCAVTDDDLGELSGMVVDGAGVVAVADSGRRVELHLLGDALAGDDCAITDTRTVDVDPYDAEDLARGPDGAVWVADTGDNARRRDTVAVIVVPADGEARLHRLSYPDGPHDAEALLVDPQGRPVVVTKQVGSAGVYRTAAPPDGVGPTPLELVGTIALPPSSTQGGPIGGLGSRTVTGAAASADGRVVALRSYTDAWLYPAPDGDPVAALLGTGAPVQVPLPGEPQGEAIAFTPAGDLVSGSETRDGEPGEIRVVVGAAGLAAAVPPPRGTAPAPAPTPDPAPDVVAEEDDGVPSPGLPAALGGAVVVGVLLAGIVAMSLPRRRR</sequence>
<keyword evidence="3" id="KW-0732">Signal</keyword>
<protein>
    <submittedName>
        <fullName evidence="4">Uncharacterized protein</fullName>
    </submittedName>
</protein>
<dbReference type="InterPro" id="IPR011041">
    <property type="entry name" value="Quinoprot_gluc/sorb_DH_b-prop"/>
</dbReference>
<proteinExistence type="predicted"/>
<feature type="compositionally biased region" description="Pro residues" evidence="1">
    <location>
        <begin position="290"/>
        <end position="307"/>
    </location>
</feature>
<feature type="signal peptide" evidence="3">
    <location>
        <begin position="1"/>
        <end position="19"/>
    </location>
</feature>
<reference evidence="4" key="1">
    <citation type="submission" date="2021-04" db="EMBL/GenBank/DDBJ databases">
        <title>Pseudonocardia sp. nov., isolated from sandy soil of mangrove forest.</title>
        <authorList>
            <person name="Zan Z."/>
            <person name="Huang R."/>
            <person name="Liu W."/>
        </authorList>
    </citation>
    <scope>NUCLEOTIDE SEQUENCE</scope>
    <source>
        <strain evidence="4">S2-4</strain>
    </source>
</reference>
<keyword evidence="5" id="KW-1185">Reference proteome</keyword>
<comment type="caution">
    <text evidence="4">The sequence shown here is derived from an EMBL/GenBank/DDBJ whole genome shotgun (WGS) entry which is preliminary data.</text>
</comment>
<keyword evidence="2" id="KW-0472">Membrane</keyword>
<keyword evidence="2" id="KW-0812">Transmembrane</keyword>
<organism evidence="4 5">
    <name type="scientific">Pseudonocardia humida</name>
    <dbReference type="NCBI Taxonomy" id="2800819"/>
    <lineage>
        <taxon>Bacteria</taxon>
        <taxon>Bacillati</taxon>
        <taxon>Actinomycetota</taxon>
        <taxon>Actinomycetes</taxon>
        <taxon>Pseudonocardiales</taxon>
        <taxon>Pseudonocardiaceae</taxon>
        <taxon>Pseudonocardia</taxon>
    </lineage>
</organism>
<feature type="region of interest" description="Disordered" evidence="1">
    <location>
        <begin position="290"/>
        <end position="322"/>
    </location>
</feature>
<accession>A0ABT1A990</accession>
<evidence type="ECO:0000313" key="4">
    <source>
        <dbReference type="EMBL" id="MCO1659510.1"/>
    </source>
</evidence>
<evidence type="ECO:0000313" key="5">
    <source>
        <dbReference type="Proteomes" id="UP001165283"/>
    </source>
</evidence>
<evidence type="ECO:0000256" key="2">
    <source>
        <dbReference type="SAM" id="Phobius"/>
    </source>
</evidence>